<keyword evidence="3" id="KW-1185">Reference proteome</keyword>
<dbReference type="EMBL" id="CP045483">
    <property type="protein sequence ID" value="QGR19655.1"/>
    <property type="molecule type" value="Genomic_DNA"/>
</dbReference>
<organism evidence="2 3">
    <name type="scientific">Stygiolobus azoricus</name>
    <dbReference type="NCBI Taxonomy" id="41675"/>
    <lineage>
        <taxon>Archaea</taxon>
        <taxon>Thermoproteota</taxon>
        <taxon>Thermoprotei</taxon>
        <taxon>Sulfolobales</taxon>
        <taxon>Sulfolobaceae</taxon>
        <taxon>Stygiolobus</taxon>
    </lineage>
</organism>
<proteinExistence type="predicted"/>
<dbReference type="InterPro" id="IPR018977">
    <property type="entry name" value="NurA_domain"/>
</dbReference>
<dbReference type="OrthoDB" id="15456at2157"/>
<reference evidence="2 3" key="1">
    <citation type="submission" date="2019-10" db="EMBL/GenBank/DDBJ databases">
        <title>Genome Sequences from Six Type Strain Members of the Archaeal Family Sulfolobaceae: Acidianus ambivalens, Acidianus infernus, Metallosphaera prunae, Stygiolobus azoricus, Sulfolobus metallicus, and Sulfurisphaera ohwakuensis.</title>
        <authorList>
            <person name="Counts J.A."/>
            <person name="Kelly R.M."/>
        </authorList>
    </citation>
    <scope>NUCLEOTIDE SEQUENCE [LARGE SCALE GENOMIC DNA]</scope>
    <source>
        <strain evidence="2 3">FC6</strain>
    </source>
</reference>
<dbReference type="AlphaFoldDB" id="A0A650CPM0"/>
<dbReference type="SMART" id="SM00933">
    <property type="entry name" value="NurA"/>
    <property type="match status" value="1"/>
</dbReference>
<feature type="domain" description="NurA" evidence="1">
    <location>
        <begin position="47"/>
        <end position="315"/>
    </location>
</feature>
<name>A0A650CPM0_9CREN</name>
<dbReference type="RefSeq" id="WP_156006638.1">
    <property type="nucleotide sequence ID" value="NZ_CP045483.1"/>
</dbReference>
<sequence length="351" mass="39613">MEAFRKIDDIVEKSIDRYNVIKTVIESVDLSDLGLSVYYPKFTRVKGVYCAIDGSKNVQNLGDVYLIVAKAVKVIGEVTLGKKVINKDPVFAVEIEDDYMGEDTVSNDSIRLMIYLESQLLGTCDECDYVLLDGPIVDPPIIEEKGGKQSIPSLKELASMRSQHVVSLLEKGKTVLGIAKRFSERFLVSLLKERGYLKDTDYREKMVVDSLLSRFVGEGITGIGVIEWDKVSREVSELDKLMSAYEAYKEHSGGKLKIASVYVKASKIGVPSRVDIAYINNYDLEKVLSLIATWEVKDRAELNLLTVMADALSTINNQEVKQFREYYTIKTVEKLKDKDYILSNFVLRKKI</sequence>
<evidence type="ECO:0000259" key="1">
    <source>
        <dbReference type="SMART" id="SM00933"/>
    </source>
</evidence>
<dbReference type="Proteomes" id="UP000423396">
    <property type="component" value="Chromosome"/>
</dbReference>
<evidence type="ECO:0000313" key="2">
    <source>
        <dbReference type="EMBL" id="QGR19655.1"/>
    </source>
</evidence>
<dbReference type="Pfam" id="PF09376">
    <property type="entry name" value="NurA"/>
    <property type="match status" value="1"/>
</dbReference>
<gene>
    <name evidence="2" type="ORF">D1868_06360</name>
</gene>
<dbReference type="GeneID" id="42798676"/>
<dbReference type="KEGG" id="sazo:D1868_06360"/>
<accession>A0A650CPM0</accession>
<protein>
    <recommendedName>
        <fullName evidence="1">NurA domain-containing protein</fullName>
    </recommendedName>
</protein>
<evidence type="ECO:0000313" key="3">
    <source>
        <dbReference type="Proteomes" id="UP000423396"/>
    </source>
</evidence>